<feature type="transmembrane region" description="Helical" evidence="2">
    <location>
        <begin position="409"/>
        <end position="428"/>
    </location>
</feature>
<evidence type="ECO:0000313" key="4">
    <source>
        <dbReference type="EMBL" id="KAG7532197.1"/>
    </source>
</evidence>
<feature type="region of interest" description="Disordered" evidence="1">
    <location>
        <begin position="1"/>
        <end position="26"/>
    </location>
</feature>
<dbReference type="Pfam" id="PF12051">
    <property type="entry name" value="DUF3533"/>
    <property type="match status" value="1"/>
</dbReference>
<keyword evidence="2" id="KW-0472">Membrane</keyword>
<evidence type="ECO:0000256" key="1">
    <source>
        <dbReference type="SAM" id="MobiDB-lite"/>
    </source>
</evidence>
<keyword evidence="2" id="KW-0812">Transmembrane</keyword>
<dbReference type="AlphaFoldDB" id="A0A8K0JM71"/>
<evidence type="ECO:0000259" key="3">
    <source>
        <dbReference type="Pfam" id="PF12051"/>
    </source>
</evidence>
<proteinExistence type="predicted"/>
<dbReference type="InterPro" id="IPR022703">
    <property type="entry name" value="DUF3533"/>
</dbReference>
<name>A0A8K0JM71_9TREE</name>
<dbReference type="EMBL" id="JABELV010000071">
    <property type="protein sequence ID" value="KAG7532197.1"/>
    <property type="molecule type" value="Genomic_DNA"/>
</dbReference>
<dbReference type="GO" id="GO:0016020">
    <property type="term" value="C:membrane"/>
    <property type="evidence" value="ECO:0007669"/>
    <property type="project" value="TreeGrafter"/>
</dbReference>
<feature type="transmembrane region" description="Helical" evidence="2">
    <location>
        <begin position="71"/>
        <end position="91"/>
    </location>
</feature>
<feature type="transmembrane region" description="Helical" evidence="2">
    <location>
        <begin position="345"/>
        <end position="366"/>
    </location>
</feature>
<feature type="region of interest" description="Disordered" evidence="1">
    <location>
        <begin position="494"/>
        <end position="522"/>
    </location>
</feature>
<dbReference type="PANTHER" id="PTHR34814">
    <property type="entry name" value="NITROSOGUANIDINE RESISTANCE PROTEIN SNG1"/>
    <property type="match status" value="1"/>
</dbReference>
<keyword evidence="5" id="KW-1185">Reference proteome</keyword>
<feature type="transmembrane region" description="Helical" evidence="2">
    <location>
        <begin position="467"/>
        <end position="487"/>
    </location>
</feature>
<keyword evidence="2" id="KW-1133">Transmembrane helix</keyword>
<dbReference type="PANTHER" id="PTHR34814:SF1">
    <property type="entry name" value="NITROSOGUANIDINE RESISTANCE PROTEIN SNG1"/>
    <property type="match status" value="1"/>
</dbReference>
<accession>A0A8K0JM71</accession>
<organism evidence="4 5">
    <name type="scientific">Filobasidium floriforme</name>
    <dbReference type="NCBI Taxonomy" id="5210"/>
    <lineage>
        <taxon>Eukaryota</taxon>
        <taxon>Fungi</taxon>
        <taxon>Dikarya</taxon>
        <taxon>Basidiomycota</taxon>
        <taxon>Agaricomycotina</taxon>
        <taxon>Tremellomycetes</taxon>
        <taxon>Filobasidiales</taxon>
        <taxon>Filobasidiaceae</taxon>
        <taxon>Filobasidium</taxon>
    </lineage>
</organism>
<gene>
    <name evidence="4" type="ORF">FFLO_03746</name>
</gene>
<feature type="domain" description="DUF3533" evidence="3">
    <location>
        <begin position="77"/>
        <end position="477"/>
    </location>
</feature>
<dbReference type="InterPro" id="IPR053001">
    <property type="entry name" value="MNNG_permease-like"/>
</dbReference>
<reference evidence="4" key="1">
    <citation type="submission" date="2020-04" db="EMBL/GenBank/DDBJ databases">
        <title>Analysis of mating type loci in Filobasidium floriforme.</title>
        <authorList>
            <person name="Nowrousian M."/>
        </authorList>
    </citation>
    <scope>NUCLEOTIDE SEQUENCE</scope>
    <source>
        <strain evidence="4">CBS 6242</strain>
    </source>
</reference>
<sequence length="522" mass="58656">MSNSPRSSSTATRSDTPKDMHPEEEEKRAFLTKHLNGRVYPYAIGGHTERHGILSKGKQGKKDRKTLGMHYVKTLGMLTILLWACLSIFWGSTYQLLKYFSRLTVNVYDFDSLNANSLGITPILGPAYTSYARQSNSLPLSTPHVGYNIIDVSQGYPNGVWDARDDVLKKKCWAAIVIHGNATSSWRDAVQTGDAAYDPQGSVGIYYEGARYYQIVLLYLRPFLIKDTSTVLSTASQTALSTILTSLSPTYSPPSQYPAAGTLTATTGTLLGNLRAVPQAMSGMFGYYIDDLRPQTAWGAAAVFEAGDIYYLIFAFHLALWHFLGRSGSGLQNKLKLKSLIGLRLLVPGFFYFWMALWYTCIIAAFRVPFDNTVGRAGFVVDWALNYVTLLALGLAFETMISILTAKFLPLFLIVWIILNITSSFQPLVVLDPFYKWFVIFPFYHHVMASKILFFNTAPAHKLGLHFGALFGVIGVHLICLPTAVWFERWRDERSARKEEEKKREEDEKKGEQDRGEEGERE</sequence>
<feature type="compositionally biased region" description="Basic and acidic residues" evidence="1">
    <location>
        <begin position="15"/>
        <end position="26"/>
    </location>
</feature>
<protein>
    <recommendedName>
        <fullName evidence="3">DUF3533 domain-containing protein</fullName>
    </recommendedName>
</protein>
<evidence type="ECO:0000313" key="5">
    <source>
        <dbReference type="Proteomes" id="UP000812966"/>
    </source>
</evidence>
<feature type="transmembrane region" description="Helical" evidence="2">
    <location>
        <begin position="378"/>
        <end position="397"/>
    </location>
</feature>
<evidence type="ECO:0000256" key="2">
    <source>
        <dbReference type="SAM" id="Phobius"/>
    </source>
</evidence>
<comment type="caution">
    <text evidence="4">The sequence shown here is derived from an EMBL/GenBank/DDBJ whole genome shotgun (WGS) entry which is preliminary data.</text>
</comment>
<feature type="transmembrane region" description="Helical" evidence="2">
    <location>
        <begin position="309"/>
        <end position="325"/>
    </location>
</feature>
<feature type="compositionally biased region" description="Polar residues" evidence="1">
    <location>
        <begin position="1"/>
        <end position="14"/>
    </location>
</feature>
<dbReference type="Proteomes" id="UP000812966">
    <property type="component" value="Unassembled WGS sequence"/>
</dbReference>